<dbReference type="PROSITE" id="PS51217">
    <property type="entry name" value="UVRD_HELICASE_CTER"/>
    <property type="match status" value="1"/>
</dbReference>
<dbReference type="GO" id="GO:0033202">
    <property type="term" value="C:DNA helicase complex"/>
    <property type="evidence" value="ECO:0007669"/>
    <property type="project" value="TreeGrafter"/>
</dbReference>
<keyword evidence="7 13" id="KW-0067">ATP-binding</keyword>
<evidence type="ECO:0000256" key="6">
    <source>
        <dbReference type="ARBA" id="ARBA00022839"/>
    </source>
</evidence>
<dbReference type="Pfam" id="PF13361">
    <property type="entry name" value="UvrD_C"/>
    <property type="match status" value="1"/>
</dbReference>
<dbReference type="InterPro" id="IPR038726">
    <property type="entry name" value="PDDEXK_AddAB-type"/>
</dbReference>
<dbReference type="PROSITE" id="PS51198">
    <property type="entry name" value="UVRD_HELICASE_ATP_BIND"/>
    <property type="match status" value="1"/>
</dbReference>
<dbReference type="InterPro" id="IPR000212">
    <property type="entry name" value="DNA_helicase_UvrD/REP"/>
</dbReference>
<comment type="cofactor">
    <cofactor evidence="13">
        <name>Mg(2+)</name>
        <dbReference type="ChEBI" id="CHEBI:18420"/>
    </cofactor>
</comment>
<keyword evidence="2 13" id="KW-0547">Nucleotide-binding</keyword>
<dbReference type="Pfam" id="PF00580">
    <property type="entry name" value="UvrD-helicase"/>
    <property type="match status" value="1"/>
</dbReference>
<comment type="similarity">
    <text evidence="13">Belongs to the helicase family. AddA subfamily.</text>
</comment>
<dbReference type="GO" id="GO:0016887">
    <property type="term" value="F:ATP hydrolysis activity"/>
    <property type="evidence" value="ECO:0007669"/>
    <property type="project" value="RHEA"/>
</dbReference>
<dbReference type="Gene3D" id="3.90.320.10">
    <property type="match status" value="1"/>
</dbReference>
<dbReference type="HAMAP" id="MF_01451">
    <property type="entry name" value="AddA"/>
    <property type="match status" value="1"/>
</dbReference>
<accession>A0A367G1S5</accession>
<gene>
    <name evidence="13 17" type="primary">addA</name>
    <name evidence="17" type="ORF">C4886_09150</name>
</gene>
<dbReference type="SUPFAM" id="SSF52980">
    <property type="entry name" value="Restriction endonuclease-like"/>
    <property type="match status" value="1"/>
</dbReference>
<comment type="subunit">
    <text evidence="13">Heterodimer of AddA and AddB/RexB.</text>
</comment>
<dbReference type="PANTHER" id="PTHR11070:SF48">
    <property type="entry name" value="ATP-DEPENDENT HELICASE_NUCLEASE SUBUNIT A"/>
    <property type="match status" value="1"/>
</dbReference>
<dbReference type="InterPro" id="IPR014152">
    <property type="entry name" value="AddA"/>
</dbReference>
<name>A0A367G1S5_9FIRM</name>
<dbReference type="Gene3D" id="1.10.274.50">
    <property type="match status" value="1"/>
</dbReference>
<dbReference type="GO" id="GO:0005524">
    <property type="term" value="F:ATP binding"/>
    <property type="evidence" value="ECO:0007669"/>
    <property type="project" value="UniProtKB-UniRule"/>
</dbReference>
<feature type="binding site" evidence="14">
    <location>
        <begin position="24"/>
        <end position="31"/>
    </location>
    <ligand>
        <name>ATP</name>
        <dbReference type="ChEBI" id="CHEBI:30616"/>
    </ligand>
</feature>
<comment type="catalytic activity">
    <reaction evidence="11 13">
        <text>Couples ATP hydrolysis with the unwinding of duplex DNA by translocating in the 3'-5' direction.</text>
        <dbReference type="EC" id="5.6.2.4"/>
    </reaction>
</comment>
<feature type="domain" description="UvrD-like helicase C-terminal" evidence="16">
    <location>
        <begin position="502"/>
        <end position="803"/>
    </location>
</feature>
<dbReference type="InterPro" id="IPR011604">
    <property type="entry name" value="PDDEXK-like_dom_sf"/>
</dbReference>
<evidence type="ECO:0000313" key="18">
    <source>
        <dbReference type="Proteomes" id="UP000253208"/>
    </source>
</evidence>
<evidence type="ECO:0000256" key="7">
    <source>
        <dbReference type="ARBA" id="ARBA00022840"/>
    </source>
</evidence>
<dbReference type="PANTHER" id="PTHR11070">
    <property type="entry name" value="UVRD / RECB / PCRA DNA HELICASE FAMILY MEMBER"/>
    <property type="match status" value="1"/>
</dbReference>
<evidence type="ECO:0000256" key="14">
    <source>
        <dbReference type="PROSITE-ProRule" id="PRU00560"/>
    </source>
</evidence>
<dbReference type="RefSeq" id="WP_114002158.1">
    <property type="nucleotide sequence ID" value="NZ_PSQG01000011.1"/>
</dbReference>
<keyword evidence="3 13" id="KW-0227">DNA damage</keyword>
<dbReference type="SUPFAM" id="SSF52540">
    <property type="entry name" value="P-loop containing nucleoside triphosphate hydrolases"/>
    <property type="match status" value="1"/>
</dbReference>
<evidence type="ECO:0000256" key="9">
    <source>
        <dbReference type="ARBA" id="ARBA00023204"/>
    </source>
</evidence>
<organism evidence="17 18">
    <name type="scientific">Blautia obeum</name>
    <dbReference type="NCBI Taxonomy" id="40520"/>
    <lineage>
        <taxon>Bacteria</taxon>
        <taxon>Bacillati</taxon>
        <taxon>Bacillota</taxon>
        <taxon>Clostridia</taxon>
        <taxon>Lachnospirales</taxon>
        <taxon>Lachnospiraceae</taxon>
        <taxon>Blautia</taxon>
    </lineage>
</organism>
<evidence type="ECO:0000256" key="8">
    <source>
        <dbReference type="ARBA" id="ARBA00023125"/>
    </source>
</evidence>
<keyword evidence="6 13" id="KW-0269">Exonuclease</keyword>
<dbReference type="AlphaFoldDB" id="A0A367G1S5"/>
<dbReference type="GO" id="GO:0000724">
    <property type="term" value="P:double-strand break repair via homologous recombination"/>
    <property type="evidence" value="ECO:0007669"/>
    <property type="project" value="UniProtKB-UniRule"/>
</dbReference>
<evidence type="ECO:0000256" key="1">
    <source>
        <dbReference type="ARBA" id="ARBA00022722"/>
    </source>
</evidence>
<proteinExistence type="inferred from homology"/>
<dbReference type="EC" id="3.1.-.-" evidence="13"/>
<feature type="domain" description="UvrD-like helicase ATP-binding" evidence="15">
    <location>
        <begin position="3"/>
        <end position="475"/>
    </location>
</feature>
<comment type="function">
    <text evidence="13">The heterodimer acts as both an ATP-dependent DNA helicase and an ATP-dependent, dual-direction single-stranded exonuclease. Recognizes the chi site generating a DNA molecule suitable for the initiation of homologous recombination. The AddA nuclease domain is required for chi fragment generation; this subunit has the helicase and 3' -&gt; 5' nuclease activities.</text>
</comment>
<keyword evidence="1 13" id="KW-0540">Nuclease</keyword>
<dbReference type="NCBIfam" id="TIGR02785">
    <property type="entry name" value="addA_Gpos"/>
    <property type="match status" value="1"/>
</dbReference>
<dbReference type="GO" id="GO:0003690">
    <property type="term" value="F:double-stranded DNA binding"/>
    <property type="evidence" value="ECO:0007669"/>
    <property type="project" value="UniProtKB-UniRule"/>
</dbReference>
<evidence type="ECO:0000256" key="12">
    <source>
        <dbReference type="ARBA" id="ARBA00048988"/>
    </source>
</evidence>
<evidence type="ECO:0000256" key="13">
    <source>
        <dbReference type="HAMAP-Rule" id="MF_01451"/>
    </source>
</evidence>
<dbReference type="Proteomes" id="UP000253208">
    <property type="component" value="Unassembled WGS sequence"/>
</dbReference>
<dbReference type="InterPro" id="IPR011335">
    <property type="entry name" value="Restrct_endonuc-II-like"/>
</dbReference>
<reference evidence="17 18" key="1">
    <citation type="submission" date="2018-02" db="EMBL/GenBank/DDBJ databases">
        <title>Complete genome sequencing of Faecalibacterium prausnitzii strains isolated from the human gut.</title>
        <authorList>
            <person name="Fitzgerald B.C."/>
            <person name="Shkoporov A.N."/>
            <person name="Ross P.R."/>
            <person name="Hill C."/>
        </authorList>
    </citation>
    <scope>NUCLEOTIDE SEQUENCE [LARGE SCALE GENOMIC DNA]</scope>
    <source>
        <strain evidence="17 18">APC942/31-1</strain>
    </source>
</reference>
<dbReference type="EC" id="5.6.2.4" evidence="13"/>
<comment type="catalytic activity">
    <reaction evidence="12 13">
        <text>ATP + H2O = ADP + phosphate + H(+)</text>
        <dbReference type="Rhea" id="RHEA:13065"/>
        <dbReference type="ChEBI" id="CHEBI:15377"/>
        <dbReference type="ChEBI" id="CHEBI:15378"/>
        <dbReference type="ChEBI" id="CHEBI:30616"/>
        <dbReference type="ChEBI" id="CHEBI:43474"/>
        <dbReference type="ChEBI" id="CHEBI:456216"/>
        <dbReference type="EC" id="5.6.2.4"/>
    </reaction>
</comment>
<keyword evidence="5 13" id="KW-0347">Helicase</keyword>
<evidence type="ECO:0000256" key="2">
    <source>
        <dbReference type="ARBA" id="ARBA00022741"/>
    </source>
</evidence>
<evidence type="ECO:0000256" key="10">
    <source>
        <dbReference type="ARBA" id="ARBA00023235"/>
    </source>
</evidence>
<evidence type="ECO:0000313" key="17">
    <source>
        <dbReference type="EMBL" id="RCH43849.1"/>
    </source>
</evidence>
<keyword evidence="4 13" id="KW-0378">Hydrolase</keyword>
<dbReference type="GO" id="GO:0005829">
    <property type="term" value="C:cytosol"/>
    <property type="evidence" value="ECO:0007669"/>
    <property type="project" value="TreeGrafter"/>
</dbReference>
<dbReference type="GO" id="GO:0043138">
    <property type="term" value="F:3'-5' DNA helicase activity"/>
    <property type="evidence" value="ECO:0007669"/>
    <property type="project" value="UniProtKB-UniRule"/>
</dbReference>
<evidence type="ECO:0000259" key="15">
    <source>
        <dbReference type="PROSITE" id="PS51198"/>
    </source>
</evidence>
<keyword evidence="8 13" id="KW-0238">DNA-binding</keyword>
<dbReference type="Gene3D" id="3.40.50.300">
    <property type="entry name" value="P-loop containing nucleotide triphosphate hydrolases"/>
    <property type="match status" value="4"/>
</dbReference>
<evidence type="ECO:0000256" key="11">
    <source>
        <dbReference type="ARBA" id="ARBA00034617"/>
    </source>
</evidence>
<comment type="caution">
    <text evidence="17">The sequence shown here is derived from an EMBL/GenBank/DDBJ whole genome shotgun (WGS) entry which is preliminary data.</text>
</comment>
<evidence type="ECO:0000256" key="3">
    <source>
        <dbReference type="ARBA" id="ARBA00022763"/>
    </source>
</evidence>
<dbReference type="Pfam" id="PF12705">
    <property type="entry name" value="PDDEXK_1"/>
    <property type="match status" value="1"/>
</dbReference>
<evidence type="ECO:0000259" key="16">
    <source>
        <dbReference type="PROSITE" id="PS51217"/>
    </source>
</evidence>
<evidence type="ECO:0000256" key="4">
    <source>
        <dbReference type="ARBA" id="ARBA00022801"/>
    </source>
</evidence>
<dbReference type="InterPro" id="IPR014017">
    <property type="entry name" value="DNA_helicase_UvrD-like_C"/>
</dbReference>
<dbReference type="InterPro" id="IPR027417">
    <property type="entry name" value="P-loop_NTPase"/>
</dbReference>
<protein>
    <recommendedName>
        <fullName evidence="13">ATP-dependent helicase/nuclease subunit A</fullName>
        <ecNumber evidence="13">3.1.-.-</ecNumber>
        <ecNumber evidence="13">5.6.2.4</ecNumber>
    </recommendedName>
    <alternativeName>
        <fullName evidence="13">ATP-dependent helicase/nuclease AddA</fullName>
    </alternativeName>
    <alternativeName>
        <fullName evidence="13">DNA 3'-5' helicase AddA</fullName>
    </alternativeName>
</protein>
<dbReference type="GO" id="GO:0008408">
    <property type="term" value="F:3'-5' exonuclease activity"/>
    <property type="evidence" value="ECO:0007669"/>
    <property type="project" value="UniProtKB-UniRule"/>
</dbReference>
<keyword evidence="10 13" id="KW-0413">Isomerase</keyword>
<dbReference type="EMBL" id="PSQG01000011">
    <property type="protein sequence ID" value="RCH43849.1"/>
    <property type="molecule type" value="Genomic_DNA"/>
</dbReference>
<sequence length="1240" mass="143298">MAVKWTEEQKKVITLRDRNILVSAAAGSGKTAVLVQRILSKIMDPLKPVDIDRLLIMTFTRAAAGEMRERIERGLDQALAEDPDNEHLQRQMTLIHTAQITTIDGFCAYVIRNYFHLIGLDPGYRTADEGELKLLQEDVLKELFEDHYAEREADFTAFVECYAPGKTDEGLKEHVLELYNAAMSNPWPEKWLDSCVENYHLDPEKGLEGTRWFRYLWEAADCALKEAEELTETAMKTCQLQDGPELYLEALEKDMILIRQLKQLSVKRDYDEIAQNLRNLKFARLSSKKMEGVSEQLKNLVKTLREDAKDNLKELGIRYFYGNLAELTELTEASAPPLEMLVKLTKDFAERFQAKKREKNVLDFSDMEHFALDILLKKEGETYVPSQAARELSEKYDEVLLDEYQDSNLVQEILMQTVSGWVNERKNIFMVGDVKQSIYRFRLARPELFMEKYKSYSLEDSPEQRIDLHKNFRSRPEVLESVNFIFRQIMGEDLGGIAYDEAAALYPGASFPEGQDPGFVKTEILLVDKYSPLLEEEDEEVTENERELEALAIAGRIRSMVGHERVLDKETGEYRPLQYGDIVILLRSASGWAETFGEVLSARGIPVYTASRTGYFSATEVVTLLNYLRILDNPLQDIPMTGVLRSPIVGCTTEELAELRIVYPEGMIYECVCRFVEDYRKHGSFEENKKILGEKLSCFMDTMNTLRDKAAYTPVHQLILEVLARTGYGDHAKAMPNGEQRNANLNMLVEKAMEYEKTSYRGLFNFVRYIQKLQQYQVDYGEVNLSGTGESAVQIMTIHKSKGLEFPVVFAAGMGKRFNFRDMNASILIHPELGIGADAILPEKRIIAPSLCKQIIRRALLMESLGEELRVLYVALTRAKEKLILSGTIGALHPELGELSALRDSEEPLLSLGRRLGGKTYWDYVLPALARHRCMAPLFHEYGIFMNTANPLYKDPAEFKVTRVTARELTESEVMEQAEREMKKETLENWNPGRVFDSEIREEIQRRFSFVYPYQYLEDLPVKVSVSELKKRSYHSEQDLEETVDYETEEEIQPLVPRFIEEKKEEGYTGALRGTAYHRVMECLDYQKTANRDEIRRQLREWVDARKMERKEAESVRVKDIWNFVETPLGQRMKAASEKRLLFREQPFVIARKASELDPQWQCEENVLVQGIIDAYFIEDEEIVLVDYKTDFVRRGEEQKLIDRYHVQLEDYAQALERMTGRKVKERYIYSFTLGEAFSL</sequence>
<keyword evidence="9 13" id="KW-0234">DNA repair</keyword>
<evidence type="ECO:0000256" key="5">
    <source>
        <dbReference type="ARBA" id="ARBA00022806"/>
    </source>
</evidence>
<dbReference type="InterPro" id="IPR014016">
    <property type="entry name" value="UvrD-like_ATP-bd"/>
</dbReference>